<dbReference type="PROSITE" id="PS51257">
    <property type="entry name" value="PROKAR_LIPOPROTEIN"/>
    <property type="match status" value="1"/>
</dbReference>
<reference evidence="2 3" key="1">
    <citation type="submission" date="2018-06" db="EMBL/GenBank/DDBJ databases">
        <title>Genomic Encyclopedia of Archaeal and Bacterial Type Strains, Phase II (KMG-II): from individual species to whole genera.</title>
        <authorList>
            <person name="Goeker M."/>
        </authorList>
    </citation>
    <scope>NUCLEOTIDE SEQUENCE [LARGE SCALE GENOMIC DNA]</scope>
    <source>
        <strain evidence="2 3">DSM 23446</strain>
    </source>
</reference>
<proteinExistence type="predicted"/>
<dbReference type="EMBL" id="QLLK01000007">
    <property type="protein sequence ID" value="RAI88325.1"/>
    <property type="molecule type" value="Genomic_DNA"/>
</dbReference>
<accession>A0A327P7T4</accession>
<evidence type="ECO:0000256" key="1">
    <source>
        <dbReference type="SAM" id="SignalP"/>
    </source>
</evidence>
<dbReference type="RefSeq" id="WP_111611965.1">
    <property type="nucleotide sequence ID" value="NZ_QLLK01000007.1"/>
</dbReference>
<gene>
    <name evidence="2" type="ORF">LV83_02625</name>
</gene>
<name>A0A327P7T4_9BACT</name>
<sequence>MNLKSLLSFILVLLIFSCTPSPEKQAQELIEKSIEAHELSKSWNNVASIKFKKLTRLLDESGAVEAESEQWVEFRLKPYFEAKLTWTKDSILHVVNFNGSKTSYQMGANPIQNEGFLKAKRAEIDAAFFAFAQPWNLLDENISLMYEGEKTLEGGEIVESIRVENLNGPKPFWIYFDPVSFRVEAIESQGKDHKSLLENVTPDQSTGLLFPKEQKSYKIDDSGKKLFLQAEYLYSDYQVTFE</sequence>
<evidence type="ECO:0000313" key="2">
    <source>
        <dbReference type="EMBL" id="RAI88325.1"/>
    </source>
</evidence>
<keyword evidence="3" id="KW-1185">Reference proteome</keyword>
<keyword evidence="1" id="KW-0732">Signal</keyword>
<dbReference type="Proteomes" id="UP000249610">
    <property type="component" value="Unassembled WGS sequence"/>
</dbReference>
<feature type="chain" id="PRO_5016307880" description="Outer membrane lipoprotein-sorting protein" evidence="1">
    <location>
        <begin position="27"/>
        <end position="242"/>
    </location>
</feature>
<dbReference type="AlphaFoldDB" id="A0A327P7T4"/>
<evidence type="ECO:0000313" key="3">
    <source>
        <dbReference type="Proteomes" id="UP000249610"/>
    </source>
</evidence>
<protein>
    <recommendedName>
        <fullName evidence="4">Outer membrane lipoprotein-sorting protein</fullName>
    </recommendedName>
</protein>
<organism evidence="2 3">
    <name type="scientific">Algoriphagus yeomjeoni</name>
    <dbReference type="NCBI Taxonomy" id="291403"/>
    <lineage>
        <taxon>Bacteria</taxon>
        <taxon>Pseudomonadati</taxon>
        <taxon>Bacteroidota</taxon>
        <taxon>Cytophagia</taxon>
        <taxon>Cytophagales</taxon>
        <taxon>Cyclobacteriaceae</taxon>
        <taxon>Algoriphagus</taxon>
    </lineage>
</organism>
<dbReference type="OrthoDB" id="1420384at2"/>
<feature type="signal peptide" evidence="1">
    <location>
        <begin position="1"/>
        <end position="26"/>
    </location>
</feature>
<evidence type="ECO:0008006" key="4">
    <source>
        <dbReference type="Google" id="ProtNLM"/>
    </source>
</evidence>
<comment type="caution">
    <text evidence="2">The sequence shown here is derived from an EMBL/GenBank/DDBJ whole genome shotgun (WGS) entry which is preliminary data.</text>
</comment>